<name>A0A2W5F6Z8_9SPHI</name>
<accession>A0A2W5F6Z8</accession>
<proteinExistence type="predicted"/>
<evidence type="ECO:0000313" key="3">
    <source>
        <dbReference type="Proteomes" id="UP000249645"/>
    </source>
</evidence>
<feature type="domain" description="DUF5710" evidence="1">
    <location>
        <begin position="5"/>
        <end position="44"/>
    </location>
</feature>
<evidence type="ECO:0000259" key="1">
    <source>
        <dbReference type="Pfam" id="PF18974"/>
    </source>
</evidence>
<protein>
    <recommendedName>
        <fullName evidence="1">DUF5710 domain-containing protein</fullName>
    </recommendedName>
</protein>
<gene>
    <name evidence="2" type="ORF">DI598_07925</name>
</gene>
<dbReference type="InterPro" id="IPR043764">
    <property type="entry name" value="DUF5710"/>
</dbReference>
<dbReference type="AlphaFoldDB" id="A0A2W5F6Z8"/>
<evidence type="ECO:0000313" key="2">
    <source>
        <dbReference type="EMBL" id="PZP49410.1"/>
    </source>
</evidence>
<sequence length="215" mass="25038">MPLKINVPYSEKDMAKSKGAFWDAEQKTWFVPDHKDINDFIQWIDTNASIIIKSPFFIAINSRHCYKCAKPTTVIALASDNFYYLDDDNEENDNEKWIQEDYFSFFSMPLYLNEEVRNVLNRLFPQYKLGYSKTVDGTYWANHCVHCGLLQGDFYLHSEPGEAFCPVSMEDYRQITLISIHTKFDIEINAGSSWASNADEILEYANSITLEEFLK</sequence>
<reference evidence="2 3" key="1">
    <citation type="submission" date="2017-11" db="EMBL/GenBank/DDBJ databases">
        <title>Infants hospitalized years apart are colonized by the same room-sourced microbial strains.</title>
        <authorList>
            <person name="Brooks B."/>
            <person name="Olm M.R."/>
            <person name="Firek B.A."/>
            <person name="Baker R."/>
            <person name="Thomas B.C."/>
            <person name="Morowitz M.J."/>
            <person name="Banfield J.F."/>
        </authorList>
    </citation>
    <scope>NUCLEOTIDE SEQUENCE [LARGE SCALE GENOMIC DNA]</scope>
    <source>
        <strain evidence="2">S2_009_000_R2_76</strain>
    </source>
</reference>
<dbReference type="Pfam" id="PF18974">
    <property type="entry name" value="DUF5710"/>
    <property type="match status" value="1"/>
</dbReference>
<comment type="caution">
    <text evidence="2">The sequence shown here is derived from an EMBL/GenBank/DDBJ whole genome shotgun (WGS) entry which is preliminary data.</text>
</comment>
<dbReference type="EMBL" id="QFOI01000113">
    <property type="protein sequence ID" value="PZP49410.1"/>
    <property type="molecule type" value="Genomic_DNA"/>
</dbReference>
<organism evidence="2 3">
    <name type="scientific">Pseudopedobacter saltans</name>
    <dbReference type="NCBI Taxonomy" id="151895"/>
    <lineage>
        <taxon>Bacteria</taxon>
        <taxon>Pseudomonadati</taxon>
        <taxon>Bacteroidota</taxon>
        <taxon>Sphingobacteriia</taxon>
        <taxon>Sphingobacteriales</taxon>
        <taxon>Sphingobacteriaceae</taxon>
        <taxon>Pseudopedobacter</taxon>
    </lineage>
</organism>
<dbReference type="Proteomes" id="UP000249645">
    <property type="component" value="Unassembled WGS sequence"/>
</dbReference>